<dbReference type="CDD" id="cd07005">
    <property type="entry name" value="cupin_WbuC-like"/>
    <property type="match status" value="1"/>
</dbReference>
<evidence type="ECO:0000313" key="5">
    <source>
        <dbReference type="Proteomes" id="UP000251197"/>
    </source>
</evidence>
<evidence type="ECO:0000259" key="1">
    <source>
        <dbReference type="Pfam" id="PF19480"/>
    </source>
</evidence>
<evidence type="ECO:0000313" key="4">
    <source>
        <dbReference type="Proteomes" id="UP000217979"/>
    </source>
</evidence>
<dbReference type="InterPro" id="IPR011051">
    <property type="entry name" value="RmlC_Cupin_sf"/>
</dbReference>
<dbReference type="RefSeq" id="WP_061276650.1">
    <property type="nucleotide sequence ID" value="NZ_CP023525.1"/>
</dbReference>
<dbReference type="InterPro" id="IPR046058">
    <property type="entry name" value="WbuC_cupin"/>
</dbReference>
<dbReference type="InterPro" id="IPR027565">
    <property type="entry name" value="Cupin_WbuC"/>
</dbReference>
<dbReference type="NCBIfam" id="TIGR04366">
    <property type="entry name" value="cupin_WbuC"/>
    <property type="match status" value="1"/>
</dbReference>
<feature type="domain" description="Cupin fold metalloprotein WbuC cupin" evidence="1">
    <location>
        <begin position="4"/>
        <end position="85"/>
    </location>
</feature>
<dbReference type="Proteomes" id="UP000217979">
    <property type="component" value="Chromosome"/>
</dbReference>
<dbReference type="Proteomes" id="UP000251197">
    <property type="component" value="Unassembled WGS sequence"/>
</dbReference>
<organism evidence="2 4">
    <name type="scientific">Cedecea neteri</name>
    <dbReference type="NCBI Taxonomy" id="158822"/>
    <lineage>
        <taxon>Bacteria</taxon>
        <taxon>Pseudomonadati</taxon>
        <taxon>Pseudomonadota</taxon>
        <taxon>Gammaproteobacteria</taxon>
        <taxon>Enterobacterales</taxon>
        <taxon>Enterobacteriaceae</taxon>
        <taxon>Cedecea</taxon>
    </lineage>
</organism>
<reference evidence="3 5" key="2">
    <citation type="submission" date="2018-06" db="EMBL/GenBank/DDBJ databases">
        <authorList>
            <consortium name="Pathogen Informatics"/>
            <person name="Doyle S."/>
        </authorList>
    </citation>
    <scope>NUCLEOTIDE SEQUENCE [LARGE SCALE GENOMIC DNA]</scope>
    <source>
        <strain evidence="3 5">NCTC12120</strain>
    </source>
</reference>
<reference evidence="2 4" key="1">
    <citation type="submission" date="2017-09" db="EMBL/GenBank/DDBJ databases">
        <title>FDA dAtabase for Regulatory Grade micrObial Sequences (FDA-ARGOS): Supporting development and validation of Infectious Disease Dx tests.</title>
        <authorList>
            <person name="Minogue T."/>
            <person name="Wolcott M."/>
            <person name="Wasieloski L."/>
            <person name="Aguilar W."/>
            <person name="Moore D."/>
            <person name="Tallon L."/>
            <person name="Sadzewicz L."/>
            <person name="Ott S."/>
            <person name="Zhao X."/>
            <person name="Nagaraj S."/>
            <person name="Vavikolanu K."/>
            <person name="Aluvathingal J."/>
            <person name="Nadendla S."/>
            <person name="Sichtig H."/>
        </authorList>
    </citation>
    <scope>NUCLEOTIDE SEQUENCE [LARGE SCALE GENOMIC DNA]</scope>
    <source>
        <strain evidence="2 4">FDAARGOS_392</strain>
    </source>
</reference>
<proteinExistence type="predicted"/>
<dbReference type="SUPFAM" id="SSF51182">
    <property type="entry name" value="RmlC-like cupins"/>
    <property type="match status" value="1"/>
</dbReference>
<dbReference type="EMBL" id="UAVU01000005">
    <property type="protein sequence ID" value="SQC90883.1"/>
    <property type="molecule type" value="Genomic_DNA"/>
</dbReference>
<accession>A0A291DW04</accession>
<gene>
    <name evidence="2" type="ORF">CO704_07640</name>
    <name evidence="3" type="ORF">NCTC12120_04029</name>
</gene>
<sequence length="137" mass="15554">MRLIDKATLETLFEEAKHSVRKRSHLLLHSGHHEKVQRLIIALVEGSYVEPHYHELSHQWEMFIVTEGSIRISLFTATGEVHSSFLAGPLENSSIVEFAPGDIHSVECVSERALMVEVKEGPFDPHYAKATPIWYHG</sequence>
<dbReference type="Pfam" id="PF19480">
    <property type="entry name" value="DUF6016"/>
    <property type="match status" value="1"/>
</dbReference>
<name>A0A291DW04_9ENTR</name>
<dbReference type="InterPro" id="IPR014710">
    <property type="entry name" value="RmlC-like_jellyroll"/>
</dbReference>
<evidence type="ECO:0000313" key="2">
    <source>
        <dbReference type="EMBL" id="ATF91974.1"/>
    </source>
</evidence>
<dbReference type="EMBL" id="CP023525">
    <property type="protein sequence ID" value="ATF91974.1"/>
    <property type="molecule type" value="Genomic_DNA"/>
</dbReference>
<evidence type="ECO:0000313" key="3">
    <source>
        <dbReference type="EMBL" id="SQC90883.1"/>
    </source>
</evidence>
<dbReference type="AlphaFoldDB" id="A0A291DW04"/>
<dbReference type="Gene3D" id="2.60.120.10">
    <property type="entry name" value="Jelly Rolls"/>
    <property type="match status" value="1"/>
</dbReference>
<protein>
    <submittedName>
        <fullName evidence="2">Cupin fold metalloprotein, WbuC family</fullName>
    </submittedName>
</protein>